<evidence type="ECO:0000313" key="3">
    <source>
        <dbReference type="Proteomes" id="UP000008635"/>
    </source>
</evidence>
<evidence type="ECO:0008006" key="4">
    <source>
        <dbReference type="Google" id="ProtNLM"/>
    </source>
</evidence>
<feature type="transmembrane region" description="Helical" evidence="1">
    <location>
        <begin position="159"/>
        <end position="181"/>
    </location>
</feature>
<dbReference type="HOGENOM" id="CLU_1025726_0_0_0"/>
<dbReference type="OrthoDB" id="69998at2"/>
<evidence type="ECO:0000313" key="2">
    <source>
        <dbReference type="EMBL" id="ADV68831.1"/>
    </source>
</evidence>
<protein>
    <recommendedName>
        <fullName evidence="4">MFS transporter</fullName>
    </recommendedName>
</protein>
<name>E8U4G6_DEIML</name>
<proteinExistence type="predicted"/>
<reference evidence="3" key="2">
    <citation type="submission" date="2011-01" db="EMBL/GenBank/DDBJ databases">
        <title>The complete genome of Deinococcus maricopensis DSM 21211.</title>
        <authorList>
            <consortium name="US DOE Joint Genome Institute (JGI-PGF)"/>
            <person name="Lucas S."/>
            <person name="Copeland A."/>
            <person name="Lapidus A."/>
            <person name="Goodwin L."/>
            <person name="Pitluck S."/>
            <person name="Kyrpides N."/>
            <person name="Mavromatis K."/>
            <person name="Pagani I."/>
            <person name="Ivanova N."/>
            <person name="Ovchinnikova G."/>
            <person name="Zeytun A."/>
            <person name="Detter J.C."/>
            <person name="Han C."/>
            <person name="Land M."/>
            <person name="Hauser L."/>
            <person name="Markowitz V."/>
            <person name="Cheng J.-F."/>
            <person name="Hugenholtz P."/>
            <person name="Woyke T."/>
            <person name="Wu D."/>
            <person name="Pukall R."/>
            <person name="Gehrich-Schroeter G."/>
            <person name="Brambilla E."/>
            <person name="Klenk H.-P."/>
            <person name="Eisen J.A."/>
        </authorList>
    </citation>
    <scope>NUCLEOTIDE SEQUENCE [LARGE SCALE GENOMIC DNA]</scope>
    <source>
        <strain evidence="3">DSM 21211 / LMG 22137 / NRRL B-23946 / LB-34</strain>
    </source>
</reference>
<dbReference type="RefSeq" id="WP_013558334.1">
    <property type="nucleotide sequence ID" value="NC_014958.1"/>
</dbReference>
<keyword evidence="1" id="KW-0472">Membrane</keyword>
<dbReference type="eggNOG" id="ENOG5030UHJ">
    <property type="taxonomic scope" value="Bacteria"/>
</dbReference>
<dbReference type="KEGG" id="dmr:Deima_3203"/>
<gene>
    <name evidence="2" type="ordered locus">Deima_3203</name>
</gene>
<accession>E8U4G6</accession>
<feature type="transmembrane region" description="Helical" evidence="1">
    <location>
        <begin position="77"/>
        <end position="95"/>
    </location>
</feature>
<feature type="transmembrane region" description="Helical" evidence="1">
    <location>
        <begin position="204"/>
        <end position="225"/>
    </location>
</feature>
<reference evidence="2 3" key="1">
    <citation type="journal article" date="2011" name="Stand. Genomic Sci.">
        <title>Complete genome sequence of Deinococcus maricopensis type strain (LB-34).</title>
        <authorList>
            <person name="Pukall R."/>
            <person name="Zeytun A."/>
            <person name="Lucas S."/>
            <person name="Lapidus A."/>
            <person name="Hammon N."/>
            <person name="Deshpande S."/>
            <person name="Nolan M."/>
            <person name="Cheng J.F."/>
            <person name="Pitluck S."/>
            <person name="Liolios K."/>
            <person name="Pagani I."/>
            <person name="Mikhailova N."/>
            <person name="Ivanova N."/>
            <person name="Mavromatis K."/>
            <person name="Pati A."/>
            <person name="Tapia R."/>
            <person name="Han C."/>
            <person name="Goodwin L."/>
            <person name="Chen A."/>
            <person name="Palaniappan K."/>
            <person name="Land M."/>
            <person name="Hauser L."/>
            <person name="Chang Y.J."/>
            <person name="Jeffries C.D."/>
            <person name="Brambilla E.M."/>
            <person name="Rohde M."/>
            <person name="Goker M."/>
            <person name="Detter J.C."/>
            <person name="Woyke T."/>
            <person name="Bristow J."/>
            <person name="Eisen J.A."/>
            <person name="Markowitz V."/>
            <person name="Hugenholtz P."/>
            <person name="Kyrpides N.C."/>
            <person name="Klenk H.P."/>
        </authorList>
    </citation>
    <scope>NUCLEOTIDE SEQUENCE [LARGE SCALE GENOMIC DNA]</scope>
    <source>
        <strain evidence="3">DSM 21211 / LMG 22137 / NRRL B-23946 / LB-34</strain>
    </source>
</reference>
<feature type="transmembrane region" description="Helical" evidence="1">
    <location>
        <begin position="52"/>
        <end position="70"/>
    </location>
</feature>
<organism evidence="2 3">
    <name type="scientific">Deinococcus maricopensis (strain DSM 21211 / LMG 22137 / NRRL B-23946 / LB-34)</name>
    <dbReference type="NCBI Taxonomy" id="709986"/>
    <lineage>
        <taxon>Bacteria</taxon>
        <taxon>Thermotogati</taxon>
        <taxon>Deinococcota</taxon>
        <taxon>Deinococci</taxon>
        <taxon>Deinococcales</taxon>
        <taxon>Deinococcaceae</taxon>
        <taxon>Deinococcus</taxon>
    </lineage>
</organism>
<dbReference type="STRING" id="709986.Deima_3203"/>
<keyword evidence="1" id="KW-1133">Transmembrane helix</keyword>
<keyword evidence="3" id="KW-1185">Reference proteome</keyword>
<feature type="transmembrane region" description="Helical" evidence="1">
    <location>
        <begin position="115"/>
        <end position="138"/>
    </location>
</feature>
<sequence>MTTPAPRKRVPKTVWDLVFTLLIPIFILSPTGLGSGVVVSDLLGGGTRGNTNAYLVAALIPVAYVAWDFIRNRSLSPIAIFGGLTALVNGALAFWTVDGWQFALKDSATRFLTFAFALGSVAVGMPLFRIFLDVVSLTEKEEGRRATQLAMAHPNVKRALGHATLVLAVVELIAGIINYVVNLHLVQAKFGTAAFNAQVAEANAVLRLPAMGIFLVGFALGFYVITRAVTHTYGAGVNLFEPDALAQRLRERGELT</sequence>
<dbReference type="EMBL" id="CP002454">
    <property type="protein sequence ID" value="ADV68831.1"/>
    <property type="molecule type" value="Genomic_DNA"/>
</dbReference>
<dbReference type="Proteomes" id="UP000008635">
    <property type="component" value="Chromosome"/>
</dbReference>
<keyword evidence="1" id="KW-0812">Transmembrane</keyword>
<evidence type="ECO:0000256" key="1">
    <source>
        <dbReference type="SAM" id="Phobius"/>
    </source>
</evidence>
<dbReference type="NCBIfam" id="NF041646">
    <property type="entry name" value="VC0807_fam"/>
    <property type="match status" value="1"/>
</dbReference>
<dbReference type="AlphaFoldDB" id="E8U4G6"/>